<proteinExistence type="predicted"/>
<comment type="caution">
    <text evidence="1">The sequence shown here is derived from an EMBL/GenBank/DDBJ whole genome shotgun (WGS) entry which is preliminary data.</text>
</comment>
<accession>V6TCA7</accession>
<dbReference type="VEuPathDB" id="GiardiaDB:GL50581_3960"/>
<name>V6TCA7_GIAIN</name>
<protein>
    <submittedName>
        <fullName evidence="1">Uncharacterized protein</fullName>
    </submittedName>
</protein>
<dbReference type="AlphaFoldDB" id="V6TCA7"/>
<evidence type="ECO:0000313" key="1">
    <source>
        <dbReference type="EMBL" id="ESU36538.1"/>
    </source>
</evidence>
<reference evidence="1 2" key="2">
    <citation type="journal article" date="2013" name="Genome Biol. Evol.">
        <title>Genome sequencing of Giardia lamblia genotypes A2 and B isolates (DH and GS) and comparative analysis with the genomes of genotypes A1 and E (WB and Pig).</title>
        <authorList>
            <person name="Adam R.D."/>
            <person name="Dahlstrom E.W."/>
            <person name="Martens C.A."/>
            <person name="Bruno D.P."/>
            <person name="Barbian K.D."/>
            <person name="Ricklefs S.M."/>
            <person name="Hernandez M.M."/>
            <person name="Narla N.P."/>
            <person name="Patel R.B."/>
            <person name="Porcella S.F."/>
            <person name="Nash T.E."/>
        </authorList>
    </citation>
    <scope>NUCLEOTIDE SEQUENCE [LARGE SCALE GENOMIC DNA]</scope>
    <source>
        <strain evidence="1 2">DH</strain>
    </source>
</reference>
<reference evidence="2" key="1">
    <citation type="submission" date="2012-02" db="EMBL/GenBank/DDBJ databases">
        <title>Genome sequencing of Giardia lamblia Genotypes A2 and B isolates (DH and GS) and comparative analysis with the genomes of Genotypes A1 and E (WB and Pig).</title>
        <authorList>
            <person name="Adam R."/>
            <person name="Dahlstrom E."/>
            <person name="Martens C."/>
            <person name="Bruno D."/>
            <person name="Barbian K."/>
            <person name="Porcella S.F."/>
            <person name="Nash T."/>
        </authorList>
    </citation>
    <scope>NUCLEOTIDE SEQUENCE</scope>
    <source>
        <strain evidence="2">DH</strain>
    </source>
</reference>
<gene>
    <name evidence="1" type="ORF">DHA2_13694</name>
</gene>
<feature type="non-terminal residue" evidence="1">
    <location>
        <position position="1"/>
    </location>
</feature>
<organism evidence="1 2">
    <name type="scientific">Giardia intestinalis</name>
    <name type="common">Giardia lamblia</name>
    <dbReference type="NCBI Taxonomy" id="5741"/>
    <lineage>
        <taxon>Eukaryota</taxon>
        <taxon>Metamonada</taxon>
        <taxon>Diplomonadida</taxon>
        <taxon>Hexamitidae</taxon>
        <taxon>Giardiinae</taxon>
        <taxon>Giardia</taxon>
    </lineage>
</organism>
<evidence type="ECO:0000313" key="2">
    <source>
        <dbReference type="Proteomes" id="UP000018320"/>
    </source>
</evidence>
<dbReference type="Proteomes" id="UP000018320">
    <property type="component" value="Unassembled WGS sequence"/>
</dbReference>
<sequence>VQGVYEVGMKHLLLLRPADPYDFLYRYYRTLAQESVPIKLILDMISELPLDAVDIFCLYMSCLFSILKDNQVYVEGICNASSHYILTNKLVNEEGRLLLSQTSMHKVLPLCMIQNVPHVDFSLFLAKIRAAFVINKVIRLLYSVLQDLSVNGRVPESAIKVLAYYIPIAQSFSLSFLPPSSLEIDTELHMDAGLGEKEEQPIESAMEVLVKMILRTDALLVHCDTDDRYEKTDLQLIHVASDFWGMI</sequence>
<dbReference type="VEuPathDB" id="GiardiaDB:GL50803_0013694"/>
<dbReference type="VEuPathDB" id="GiardiaDB:QR46_0777"/>
<dbReference type="EMBL" id="AHGT01000045">
    <property type="protein sequence ID" value="ESU36538.1"/>
    <property type="molecule type" value="Genomic_DNA"/>
</dbReference>
<dbReference type="VEuPathDB" id="GiardiaDB:DHA2_13694"/>